<sequence length="63" mass="7178">MSLSKQFKKLAVSCLILGFDSAGSDENFFLLEAITLNDLNLRRMYSYARVQYSLVQLDARLSL</sequence>
<dbReference type="HOGENOM" id="CLU_2887913_0_0_1"/>
<protein>
    <submittedName>
        <fullName evidence="1">Uncharacterized protein</fullName>
    </submittedName>
</protein>
<accession>K1PK97</accession>
<reference evidence="1" key="1">
    <citation type="journal article" date="2012" name="Nature">
        <title>The oyster genome reveals stress adaptation and complexity of shell formation.</title>
        <authorList>
            <person name="Zhang G."/>
            <person name="Fang X."/>
            <person name="Guo X."/>
            <person name="Li L."/>
            <person name="Luo R."/>
            <person name="Xu F."/>
            <person name="Yang P."/>
            <person name="Zhang L."/>
            <person name="Wang X."/>
            <person name="Qi H."/>
            <person name="Xiong Z."/>
            <person name="Que H."/>
            <person name="Xie Y."/>
            <person name="Holland P.W."/>
            <person name="Paps J."/>
            <person name="Zhu Y."/>
            <person name="Wu F."/>
            <person name="Chen Y."/>
            <person name="Wang J."/>
            <person name="Peng C."/>
            <person name="Meng J."/>
            <person name="Yang L."/>
            <person name="Liu J."/>
            <person name="Wen B."/>
            <person name="Zhang N."/>
            <person name="Huang Z."/>
            <person name="Zhu Q."/>
            <person name="Feng Y."/>
            <person name="Mount A."/>
            <person name="Hedgecock D."/>
            <person name="Xu Z."/>
            <person name="Liu Y."/>
            <person name="Domazet-Loso T."/>
            <person name="Du Y."/>
            <person name="Sun X."/>
            <person name="Zhang S."/>
            <person name="Liu B."/>
            <person name="Cheng P."/>
            <person name="Jiang X."/>
            <person name="Li J."/>
            <person name="Fan D."/>
            <person name="Wang W."/>
            <person name="Fu W."/>
            <person name="Wang T."/>
            <person name="Wang B."/>
            <person name="Zhang J."/>
            <person name="Peng Z."/>
            <person name="Li Y."/>
            <person name="Li N."/>
            <person name="Wang J."/>
            <person name="Chen M."/>
            <person name="He Y."/>
            <person name="Tan F."/>
            <person name="Song X."/>
            <person name="Zheng Q."/>
            <person name="Huang R."/>
            <person name="Yang H."/>
            <person name="Du X."/>
            <person name="Chen L."/>
            <person name="Yang M."/>
            <person name="Gaffney P.M."/>
            <person name="Wang S."/>
            <person name="Luo L."/>
            <person name="She Z."/>
            <person name="Ming Y."/>
            <person name="Huang W."/>
            <person name="Zhang S."/>
            <person name="Huang B."/>
            <person name="Zhang Y."/>
            <person name="Qu T."/>
            <person name="Ni P."/>
            <person name="Miao G."/>
            <person name="Wang J."/>
            <person name="Wang Q."/>
            <person name="Steinberg C.E."/>
            <person name="Wang H."/>
            <person name="Li N."/>
            <person name="Qian L."/>
            <person name="Zhang G."/>
            <person name="Li Y."/>
            <person name="Yang H."/>
            <person name="Liu X."/>
            <person name="Wang J."/>
            <person name="Yin Y."/>
            <person name="Wang J."/>
        </authorList>
    </citation>
    <scope>NUCLEOTIDE SEQUENCE [LARGE SCALE GENOMIC DNA]</scope>
    <source>
        <strain evidence="1">05x7-T-G4-1.051#20</strain>
    </source>
</reference>
<organism evidence="1">
    <name type="scientific">Magallana gigas</name>
    <name type="common">Pacific oyster</name>
    <name type="synonym">Crassostrea gigas</name>
    <dbReference type="NCBI Taxonomy" id="29159"/>
    <lineage>
        <taxon>Eukaryota</taxon>
        <taxon>Metazoa</taxon>
        <taxon>Spiralia</taxon>
        <taxon>Lophotrochozoa</taxon>
        <taxon>Mollusca</taxon>
        <taxon>Bivalvia</taxon>
        <taxon>Autobranchia</taxon>
        <taxon>Pteriomorphia</taxon>
        <taxon>Ostreida</taxon>
        <taxon>Ostreoidea</taxon>
        <taxon>Ostreidae</taxon>
        <taxon>Magallana</taxon>
    </lineage>
</organism>
<evidence type="ECO:0000313" key="1">
    <source>
        <dbReference type="EMBL" id="EKC24447.1"/>
    </source>
</evidence>
<dbReference type="AlphaFoldDB" id="K1PK97"/>
<dbReference type="EMBL" id="JH815810">
    <property type="protein sequence ID" value="EKC24447.1"/>
    <property type="molecule type" value="Genomic_DNA"/>
</dbReference>
<name>K1PK97_MAGGI</name>
<dbReference type="InParanoid" id="K1PK97"/>
<proteinExistence type="predicted"/>
<gene>
    <name evidence="1" type="ORF">CGI_10016413</name>
</gene>